<dbReference type="InterPro" id="IPR012317">
    <property type="entry name" value="Poly(ADP-ribose)pol_cat_dom"/>
</dbReference>
<dbReference type="Gene3D" id="3.90.228.10">
    <property type="match status" value="1"/>
</dbReference>
<dbReference type="SUPFAM" id="SSF56399">
    <property type="entry name" value="ADP-ribosylation"/>
    <property type="match status" value="1"/>
</dbReference>
<dbReference type="GO" id="GO:0003950">
    <property type="term" value="F:NAD+ poly-ADP-ribosyltransferase activity"/>
    <property type="evidence" value="ECO:0007669"/>
    <property type="project" value="InterPro"/>
</dbReference>
<dbReference type="EMBL" id="JAGMWT010000006">
    <property type="protein sequence ID" value="KAH7126730.1"/>
    <property type="molecule type" value="Genomic_DNA"/>
</dbReference>
<comment type="caution">
    <text evidence="7">The sequence shown here is derived from an EMBL/GenBank/DDBJ whole genome shotgun (WGS) entry which is preliminary data.</text>
</comment>
<dbReference type="AlphaFoldDB" id="A0A9P9DVX7"/>
<sequence length="463" mass="50892">MAAHVSTSSSLTIISNAQIHSRQDSAVAIASNPASKLKQNVSTSTFSLPRPKAPPSRPLLQRLLSRTKSKQHHTPTLNELIHKSSHAICSEVLRRSIPSTGLNLLITDPLLIDMLLTCMSSVEDNTNFTSLNLVPGCPIPAQTLRQVINTLPPLRSLGRRHYHQESSSPPHTSLPDPQTLLDSLLENHRNLLTYILTAPFTTLISLSPPSPHPSLSPLPFPYMRSLNILPFLLTQQPHHKESQFATHCSRQPCTPPIALWHGTHPSRLPLILSQGLRNVSGGKYQTHGKCMGKGVYLSTDWPTSSMYANTCSTWSNSAFRDWEAGVMGKKKPETGTMPIPCAESEEEDVENPYKGLWMESLSCSNPGSVRIILGCELAAGKEEVAEAQYSSKGRRRRVRNGNVWGVKKSGGIYVVRDASRIVVRFVFLVPTGQGIFKEASTAEVLRELGEMVEVRRGMRGLGG</sequence>
<keyword evidence="4" id="KW-0520">NAD</keyword>
<evidence type="ECO:0000256" key="2">
    <source>
        <dbReference type="ARBA" id="ARBA00022679"/>
    </source>
</evidence>
<keyword evidence="1" id="KW-0328">Glycosyltransferase</keyword>
<keyword evidence="2" id="KW-0808">Transferase</keyword>
<evidence type="ECO:0000256" key="3">
    <source>
        <dbReference type="ARBA" id="ARBA00022695"/>
    </source>
</evidence>
<accession>A0A9P9DVX7</accession>
<reference evidence="7" key="1">
    <citation type="journal article" date="2021" name="Nat. Commun.">
        <title>Genetic determinants of endophytism in the Arabidopsis root mycobiome.</title>
        <authorList>
            <person name="Mesny F."/>
            <person name="Miyauchi S."/>
            <person name="Thiergart T."/>
            <person name="Pickel B."/>
            <person name="Atanasova L."/>
            <person name="Karlsson M."/>
            <person name="Huettel B."/>
            <person name="Barry K.W."/>
            <person name="Haridas S."/>
            <person name="Chen C."/>
            <person name="Bauer D."/>
            <person name="Andreopoulos W."/>
            <person name="Pangilinan J."/>
            <person name="LaButti K."/>
            <person name="Riley R."/>
            <person name="Lipzen A."/>
            <person name="Clum A."/>
            <person name="Drula E."/>
            <person name="Henrissat B."/>
            <person name="Kohler A."/>
            <person name="Grigoriev I.V."/>
            <person name="Martin F.M."/>
            <person name="Hacquard S."/>
        </authorList>
    </citation>
    <scope>NUCLEOTIDE SEQUENCE</scope>
    <source>
        <strain evidence="7">MPI-CAGE-CH-0243</strain>
    </source>
</reference>
<feature type="domain" description="PARP catalytic" evidence="6">
    <location>
        <begin position="256"/>
        <end position="312"/>
    </location>
</feature>
<dbReference type="Proteomes" id="UP000700596">
    <property type="component" value="Unassembled WGS sequence"/>
</dbReference>
<evidence type="ECO:0000256" key="1">
    <source>
        <dbReference type="ARBA" id="ARBA00022676"/>
    </source>
</evidence>
<evidence type="ECO:0000256" key="4">
    <source>
        <dbReference type="ARBA" id="ARBA00023027"/>
    </source>
</evidence>
<dbReference type="GO" id="GO:0016779">
    <property type="term" value="F:nucleotidyltransferase activity"/>
    <property type="evidence" value="ECO:0007669"/>
    <property type="project" value="UniProtKB-KW"/>
</dbReference>
<gene>
    <name evidence="7" type="ORF">B0J11DRAFT_604570</name>
</gene>
<proteinExistence type="predicted"/>
<evidence type="ECO:0000259" key="6">
    <source>
        <dbReference type="Pfam" id="PF00644"/>
    </source>
</evidence>
<name>A0A9P9DVX7_9PLEO</name>
<evidence type="ECO:0000313" key="8">
    <source>
        <dbReference type="Proteomes" id="UP000700596"/>
    </source>
</evidence>
<evidence type="ECO:0000256" key="5">
    <source>
        <dbReference type="SAM" id="MobiDB-lite"/>
    </source>
</evidence>
<feature type="region of interest" description="Disordered" evidence="5">
    <location>
        <begin position="160"/>
        <end position="179"/>
    </location>
</feature>
<dbReference type="InterPro" id="IPR051838">
    <property type="entry name" value="ARTD_PARP"/>
</dbReference>
<dbReference type="OrthoDB" id="109543at2759"/>
<organism evidence="7 8">
    <name type="scientific">Dendryphion nanum</name>
    <dbReference type="NCBI Taxonomy" id="256645"/>
    <lineage>
        <taxon>Eukaryota</taxon>
        <taxon>Fungi</taxon>
        <taxon>Dikarya</taxon>
        <taxon>Ascomycota</taxon>
        <taxon>Pezizomycotina</taxon>
        <taxon>Dothideomycetes</taxon>
        <taxon>Pleosporomycetidae</taxon>
        <taxon>Pleosporales</taxon>
        <taxon>Torulaceae</taxon>
        <taxon>Dendryphion</taxon>
    </lineage>
</organism>
<dbReference type="PANTHER" id="PTHR21328">
    <property type="entry name" value="POLY ADP-RIBOSE POLYMERASE FAMILY, MEMBER PARP"/>
    <property type="match status" value="1"/>
</dbReference>
<keyword evidence="3" id="KW-0548">Nucleotidyltransferase</keyword>
<protein>
    <recommendedName>
        <fullName evidence="6">PARP catalytic domain-containing protein</fullName>
    </recommendedName>
</protein>
<dbReference type="Pfam" id="PF00644">
    <property type="entry name" value="PARP"/>
    <property type="match status" value="1"/>
</dbReference>
<evidence type="ECO:0000313" key="7">
    <source>
        <dbReference type="EMBL" id="KAH7126730.1"/>
    </source>
</evidence>
<keyword evidence="8" id="KW-1185">Reference proteome</keyword>